<dbReference type="HOGENOM" id="CLU_3061639_0_0_9"/>
<protein>
    <submittedName>
        <fullName evidence="1">Uncharacterized protein</fullName>
    </submittedName>
</protein>
<evidence type="ECO:0000313" key="1">
    <source>
        <dbReference type="EMBL" id="ADO36797.1"/>
    </source>
</evidence>
<proteinExistence type="predicted"/>
<gene>
    <name evidence="1" type="ordered locus">ELI_1813</name>
</gene>
<name>E3GK44_9FIRM</name>
<dbReference type="KEGG" id="elm:ELI_1813"/>
<evidence type="ECO:0000313" key="2">
    <source>
        <dbReference type="Proteomes" id="UP000006873"/>
    </source>
</evidence>
<organism evidence="1 2">
    <name type="scientific">Eubacterium callanderi</name>
    <dbReference type="NCBI Taxonomy" id="53442"/>
    <lineage>
        <taxon>Bacteria</taxon>
        <taxon>Bacillati</taxon>
        <taxon>Bacillota</taxon>
        <taxon>Clostridia</taxon>
        <taxon>Eubacteriales</taxon>
        <taxon>Eubacteriaceae</taxon>
        <taxon>Eubacterium</taxon>
    </lineage>
</organism>
<sequence>MRTERRAILCMVLPNPDGGYLYPGAALLWKPGLPMRMPGQVVKTLLKRFNHLI</sequence>
<reference key="1">
    <citation type="submission" date="2010-09" db="EMBL/GenBank/DDBJ databases">
        <authorList>
            <person name="Roh H."/>
            <person name="Ko H.-J."/>
            <person name="Kim D."/>
            <person name="Choi D.G."/>
            <person name="Park S."/>
            <person name="Kim S."/>
            <person name="Kim K.H."/>
            <person name="Chang I.S."/>
            <person name="Choi I.-G."/>
        </authorList>
    </citation>
    <scope>NUCLEOTIDE SEQUENCE</scope>
    <source>
        <strain>KIST612</strain>
    </source>
</reference>
<reference evidence="1 2" key="2">
    <citation type="journal article" date="2011" name="J. Bacteriol.">
        <title>Complete genome sequence of a carbon monoxide-utilizing acetogen, Eubacterium limosum KIST612.</title>
        <authorList>
            <person name="Roh H."/>
            <person name="Ko H.J."/>
            <person name="Kim D."/>
            <person name="Choi D.G."/>
            <person name="Park S."/>
            <person name="Kim S."/>
            <person name="Chang I.S."/>
            <person name="Choi I.G."/>
        </authorList>
    </citation>
    <scope>NUCLEOTIDE SEQUENCE [LARGE SCALE GENOMIC DNA]</scope>
    <source>
        <strain evidence="1 2">KIST612</strain>
    </source>
</reference>
<keyword evidence="2" id="KW-1185">Reference proteome</keyword>
<dbReference type="AlphaFoldDB" id="E3GK44"/>
<dbReference type="Proteomes" id="UP000006873">
    <property type="component" value="Chromosome"/>
</dbReference>
<dbReference type="EMBL" id="CP002273">
    <property type="protein sequence ID" value="ADO36797.1"/>
    <property type="molecule type" value="Genomic_DNA"/>
</dbReference>
<accession>E3GK44</accession>